<comment type="subcellular location">
    <subcellularLocation>
        <location evidence="2">Nucleus membrane</location>
        <topology evidence="2">Peripheral membrane protein</topology>
        <orientation evidence="2">Nucleoplasmic side</orientation>
    </subcellularLocation>
    <subcellularLocation>
        <location evidence="1">Nucleus</location>
        <location evidence="1">Nuclear pore complex</location>
    </subcellularLocation>
    <subcellularLocation>
        <location evidence="3">Nucleus</location>
        <location evidence="3">Nucleoplasm</location>
    </subcellularLocation>
</comment>
<dbReference type="GO" id="GO:0006405">
    <property type="term" value="P:RNA export from nucleus"/>
    <property type="evidence" value="ECO:0007669"/>
    <property type="project" value="TreeGrafter"/>
</dbReference>
<dbReference type="GO" id="GO:0044614">
    <property type="term" value="C:nuclear pore cytoplasmic filaments"/>
    <property type="evidence" value="ECO:0007669"/>
    <property type="project" value="TreeGrafter"/>
</dbReference>
<dbReference type="RefSeq" id="XP_024944081.1">
    <property type="nucleotide sequence ID" value="XM_025088313.1"/>
</dbReference>
<evidence type="ECO:0000256" key="13">
    <source>
        <dbReference type="ARBA" id="ARBA00022927"/>
    </source>
</evidence>
<evidence type="ECO:0000256" key="16">
    <source>
        <dbReference type="ARBA" id="ARBA00023136"/>
    </source>
</evidence>
<keyword evidence="16" id="KW-0472">Membrane</keyword>
<evidence type="ECO:0000256" key="2">
    <source>
        <dbReference type="ARBA" id="ARBA00004620"/>
    </source>
</evidence>
<dbReference type="InterPro" id="IPR037665">
    <property type="entry name" value="Nucleoporin_S59-like"/>
</dbReference>
<feature type="compositionally biased region" description="Basic and acidic residues" evidence="18">
    <location>
        <begin position="665"/>
        <end position="680"/>
    </location>
</feature>
<dbReference type="FunFam" id="1.10.10.2360:FF:000001">
    <property type="entry name" value="Nuclear pore complex protein Nup98-Nup96"/>
    <property type="match status" value="1"/>
</dbReference>
<protein>
    <recommendedName>
        <fullName evidence="5">Nuclear pore complex protein Nup98-Nup96</fullName>
    </recommendedName>
</protein>
<reference evidence="21 22" key="1">
    <citation type="submission" date="2025-04" db="UniProtKB">
        <authorList>
            <consortium name="RefSeq"/>
        </authorList>
    </citation>
    <scope>IDENTIFICATION</scope>
</reference>
<keyword evidence="9" id="KW-0378">Hydrolase</keyword>
<dbReference type="InterPro" id="IPR036903">
    <property type="entry name" value="Nup98_auto-Pept-S59_dom_sf"/>
</dbReference>
<dbReference type="GO" id="GO:0003723">
    <property type="term" value="F:RNA binding"/>
    <property type="evidence" value="ECO:0007669"/>
    <property type="project" value="TreeGrafter"/>
</dbReference>
<feature type="compositionally biased region" description="Polar residues" evidence="18">
    <location>
        <begin position="709"/>
        <end position="718"/>
    </location>
</feature>
<evidence type="ECO:0000256" key="17">
    <source>
        <dbReference type="ARBA" id="ARBA00023242"/>
    </source>
</evidence>
<proteinExistence type="inferred from homology"/>
<dbReference type="GO" id="GO:0000973">
    <property type="term" value="P:post-transcriptional tethering of RNA polymerase II gene DNA at nuclear periphery"/>
    <property type="evidence" value="ECO:0007669"/>
    <property type="project" value="TreeGrafter"/>
</dbReference>
<dbReference type="GeneID" id="107271087"/>
<evidence type="ECO:0000313" key="21">
    <source>
        <dbReference type="RefSeq" id="XP_024944081.1"/>
    </source>
</evidence>
<evidence type="ECO:0000256" key="9">
    <source>
        <dbReference type="ARBA" id="ARBA00022801"/>
    </source>
</evidence>
<dbReference type="Pfam" id="PF04096">
    <property type="entry name" value="Nucleoporin2"/>
    <property type="match status" value="1"/>
</dbReference>
<evidence type="ECO:0000256" key="3">
    <source>
        <dbReference type="ARBA" id="ARBA00004642"/>
    </source>
</evidence>
<dbReference type="SUPFAM" id="SSF82215">
    <property type="entry name" value="C-terminal autoproteolytic domain of nucleoporin nup98"/>
    <property type="match status" value="1"/>
</dbReference>
<evidence type="ECO:0000259" key="19">
    <source>
        <dbReference type="PROSITE" id="PS51434"/>
    </source>
</evidence>
<dbReference type="GO" id="GO:0051028">
    <property type="term" value="P:mRNA transport"/>
    <property type="evidence" value="ECO:0007669"/>
    <property type="project" value="UniProtKB-KW"/>
</dbReference>
<evidence type="ECO:0000256" key="1">
    <source>
        <dbReference type="ARBA" id="ARBA00004567"/>
    </source>
</evidence>
<keyword evidence="14" id="KW-0811">Translocation</keyword>
<evidence type="ECO:0000256" key="14">
    <source>
        <dbReference type="ARBA" id="ARBA00023010"/>
    </source>
</evidence>
<feature type="domain" description="Peptidase S59" evidence="19">
    <location>
        <begin position="820"/>
        <end position="961"/>
    </location>
</feature>
<dbReference type="GO" id="GO:0006606">
    <property type="term" value="P:protein import into nucleus"/>
    <property type="evidence" value="ECO:0007669"/>
    <property type="project" value="TreeGrafter"/>
</dbReference>
<keyword evidence="7" id="KW-0645">Protease</keyword>
<sequence length="1898" mass="207232">MFGQTGNPPFGGFSATTPSSPFAASAFGKPNATTSFGTGSVPVFGSGNATVFGSKPAVSTTSPFFNTATTTPAFGQPATTHSSFGGFNTTNTNTNLFNTQQNANTNLFGTRNTAPAFGQSSTPSFGFPSSTSTSLFGQTQQPAQQVTPFGQSNPAGNTSLFGSTTGFGSNTAMGGMTGTVIKFTAVTSTDTMVKNGVTQNISTRHHCITCMKEYENKSLEELRLEDYTAGRKGTAQAGQTTGLFGATPQASPFANTAAGASSSTGAGFGSMTSGFGANAQTGSTSLFGKPMTGFGTPATTTSAFAFNPTTTSNLFGANPQAKPFGTVAPTSLFSSTNTGQTTGAGFGAISGAQTSGFGAFGSTPANQGLGLFNQNKPAFNAAVSTVSNGFGAFGQAAPTNTNTGFFGTKPSSATGFGTTSTFGSTTAPTFGTAAGFGTTPNTGTSLFNTSFKSTGQTPGFSFGSTPISSSNLGGNTGLTLGGGSSLFGAPKPGGLFGNSNTGASFNSSGTFGASTGFGTNTNATPGLGGGIIGGGLGTNQTQQNSGSVLMHQQILALVSSPFGDSPLLKDLQPASGKAEELLKPTNTSSRTLNNSQYKVATNNNSPKIKARAVTSTHLSKKSLFEGLEEEDPTLLEAFQPRTNTKRLVLRPKPIVSPQTQTTEDANLHNNDEGGRDEKVKSPSQLYNNDSADKENHEQDHRSNDDRRSSISWLKSSLTRKNKTPDEDFEGHRSPFRNMGGLDEALENTVSELRPHSAAQIPSSLNNTATPNQSSSSINISRTGMDSTGHSSDSSHELEDTSNLVFQSDYKPNAAHVTLRRVGYYTIPALDRLEEYVKGETCIVPNFTVARKGYGNVYFPDSFDVYGLNLDEIVHFRHKEVIIYPDDEKKPPVGQGLNRRAQVTLDKVWPHDKTLHEPITNPERLTAMNYEAKLRRVCAKHDTRFLEYRPETGSWVFKVDHFSKYGLSDSDDEDNDVPEDPRMKKFKNSNTKIQKPPGTLKQHMKPIHEFFSNGHSDTNGINNALNKVKDMADKSLSLQPDAIEEMELQSTENSICKDNMNNESQPILSPTAVYARIDCTDSHKLLLMKANFFAMNNEEVETVGDSFTRGSFNKSQFDEINEFMQEDKTMSVEYISTLRSNTNLQERYTSLLPSKQQLKGEKISTIELLTKSSTNILKVLPVPVVTPVTVVLKFPSEIIPLHKTIASKLQFHCIADCGIQMGRMFKPRWGPGLQLITLNTQKECDRAERHAPLKQLESYVSGRSVDDMTSSIVQRLKILGGCENDNDYVQMFKESIEGHLRIELDHCIIEQEDDCLTVSTGESLDALHAHCALAQELANRSKPDRLALYTRDVWDLCVALWGDLPDLKPQEVFFKICVFNYPLTDKADYHNSMVRREALSEWFKNVIDSSVQDAIANTTNNDRILLLLLSANELEEACKLAQKAGDYCLALIIAQLGGSSGPKELIKQQIALWQDSEVDAHIGIDRLKLFMLAAGIPLIFSKQGVINICEDFDWKSVLALHLWYLSPPISSIMDALELYETAFDTSSPELCAYAPEPRPEYKLEHEDDYETEVTSGKKVYDLRYHLLKLYCTGNHSLEELLNPATHSVDPLDYRLSWLVQQVLLSLGYSHISAHANALTHINFAAQLESYDLWHWAIFVVLHLKDTTKRRLAIIDLLSRHVQLDDDPEYVKREEFLREELGIPSIWINKAKSIKSCIVKRYGEAAWYLIQAEQWNEAHEVIIQHLAADAIINENYEYLKSLLTPLAQTECTNTISGWAHQGQLLWDYMLITEEMETLVRSSDRYGIGYKLELLRPQLTSLCDKINQFPCYSSKHRLCQAEIAKRTSHLARSLLLLESKGCTSMVKVLSHLVSVLPLPEDYAQQELRCITNMCINEVATH</sequence>
<keyword evidence="13" id="KW-0653">Protein transport</keyword>
<comment type="similarity">
    <text evidence="4">Belongs to the nucleoporin GLFG family.</text>
</comment>
<dbReference type="FunFam" id="3.30.1610.10:FF:000001">
    <property type="entry name" value="Nuclear pore complex protein Nup98-Nup96"/>
    <property type="match status" value="1"/>
</dbReference>
<accession>A0AAJ7RN76</accession>
<feature type="region of interest" description="Disordered" evidence="18">
    <location>
        <begin position="758"/>
        <end position="799"/>
    </location>
</feature>
<evidence type="ECO:0000256" key="7">
    <source>
        <dbReference type="ARBA" id="ARBA00022670"/>
    </source>
</evidence>
<dbReference type="GO" id="GO:0034398">
    <property type="term" value="P:telomere tethering at nuclear periphery"/>
    <property type="evidence" value="ECO:0007669"/>
    <property type="project" value="TreeGrafter"/>
</dbReference>
<dbReference type="PANTHER" id="PTHR23198">
    <property type="entry name" value="NUCLEOPORIN"/>
    <property type="match status" value="1"/>
</dbReference>
<dbReference type="Gene3D" id="1.10.10.2360">
    <property type="match status" value="1"/>
</dbReference>
<dbReference type="Gene3D" id="3.30.1610.10">
    <property type="entry name" value="Peptidase S59, nucleoporin"/>
    <property type="match status" value="1"/>
</dbReference>
<dbReference type="PANTHER" id="PTHR23198:SF6">
    <property type="entry name" value="NUCLEAR PORE COMPLEX PROTEIN NUP98-NUP96"/>
    <property type="match status" value="1"/>
</dbReference>
<dbReference type="GO" id="GO:0005654">
    <property type="term" value="C:nucleoplasm"/>
    <property type="evidence" value="ECO:0007669"/>
    <property type="project" value="UniProtKB-SubCell"/>
</dbReference>
<gene>
    <name evidence="21 22" type="primary">LOC107271087</name>
</gene>
<dbReference type="Gene3D" id="1.25.40.690">
    <property type="match status" value="1"/>
</dbReference>
<dbReference type="InterPro" id="IPR021967">
    <property type="entry name" value="Nup98_C"/>
</dbReference>
<keyword evidence="6" id="KW-0813">Transport</keyword>
<feature type="compositionally biased region" description="Basic and acidic residues" evidence="18">
    <location>
        <begin position="722"/>
        <end position="732"/>
    </location>
</feature>
<feature type="compositionally biased region" description="Basic and acidic residues" evidence="18">
    <location>
        <begin position="690"/>
        <end position="708"/>
    </location>
</feature>
<evidence type="ECO:0000313" key="22">
    <source>
        <dbReference type="RefSeq" id="XP_024944082.1"/>
    </source>
</evidence>
<keyword evidence="20" id="KW-1185">Reference proteome</keyword>
<name>A0AAJ7RN76_CEPCN</name>
<feature type="region of interest" description="Disordered" evidence="18">
    <location>
        <begin position="580"/>
        <end position="608"/>
    </location>
</feature>
<keyword evidence="8" id="KW-0677">Repeat</keyword>
<organism evidence="20 22">
    <name type="scientific">Cephus cinctus</name>
    <name type="common">Wheat stem sawfly</name>
    <dbReference type="NCBI Taxonomy" id="211228"/>
    <lineage>
        <taxon>Eukaryota</taxon>
        <taxon>Metazoa</taxon>
        <taxon>Ecdysozoa</taxon>
        <taxon>Arthropoda</taxon>
        <taxon>Hexapoda</taxon>
        <taxon>Insecta</taxon>
        <taxon>Pterygota</taxon>
        <taxon>Neoptera</taxon>
        <taxon>Endopterygota</taxon>
        <taxon>Hymenoptera</taxon>
        <taxon>Cephoidea</taxon>
        <taxon>Cephidae</taxon>
        <taxon>Cephus</taxon>
    </lineage>
</organism>
<dbReference type="Proteomes" id="UP000694920">
    <property type="component" value="Unplaced"/>
</dbReference>
<feature type="compositionally biased region" description="Polar residues" evidence="18">
    <location>
        <begin position="759"/>
        <end position="791"/>
    </location>
</feature>
<dbReference type="Pfam" id="PF21240">
    <property type="entry name" value="Nup98_GLEBS"/>
    <property type="match status" value="1"/>
</dbReference>
<keyword evidence="12" id="KW-0720">Serine protease</keyword>
<evidence type="ECO:0000256" key="15">
    <source>
        <dbReference type="ARBA" id="ARBA00023132"/>
    </source>
</evidence>
<dbReference type="GO" id="GO:0008139">
    <property type="term" value="F:nuclear localization sequence binding"/>
    <property type="evidence" value="ECO:0007669"/>
    <property type="project" value="TreeGrafter"/>
</dbReference>
<evidence type="ECO:0000256" key="11">
    <source>
        <dbReference type="ARBA" id="ARBA00022816"/>
    </source>
</evidence>
<feature type="compositionally biased region" description="Polar residues" evidence="18">
    <location>
        <begin position="584"/>
        <end position="606"/>
    </location>
</feature>
<keyword evidence="15" id="KW-0906">Nuclear pore complex</keyword>
<dbReference type="RefSeq" id="XP_024944082.1">
    <property type="nucleotide sequence ID" value="XM_025088314.1"/>
</dbReference>
<dbReference type="GO" id="GO:0017056">
    <property type="term" value="F:structural constituent of nuclear pore"/>
    <property type="evidence" value="ECO:0007669"/>
    <property type="project" value="InterPro"/>
</dbReference>
<dbReference type="CTD" id="42816"/>
<evidence type="ECO:0000256" key="6">
    <source>
        <dbReference type="ARBA" id="ARBA00022448"/>
    </source>
</evidence>
<evidence type="ECO:0000256" key="5">
    <source>
        <dbReference type="ARBA" id="ARBA00013472"/>
    </source>
</evidence>
<dbReference type="PROSITE" id="PS51434">
    <property type="entry name" value="NUP_C"/>
    <property type="match status" value="1"/>
</dbReference>
<evidence type="ECO:0000256" key="12">
    <source>
        <dbReference type="ARBA" id="ARBA00022825"/>
    </source>
</evidence>
<keyword evidence="11" id="KW-0509">mRNA transport</keyword>
<evidence type="ECO:0000256" key="8">
    <source>
        <dbReference type="ARBA" id="ARBA00022737"/>
    </source>
</evidence>
<keyword evidence="10" id="KW-0068">Autocatalytic cleavage</keyword>
<evidence type="ECO:0000313" key="20">
    <source>
        <dbReference type="Proteomes" id="UP000694920"/>
    </source>
</evidence>
<evidence type="ECO:0000256" key="10">
    <source>
        <dbReference type="ARBA" id="ARBA00022813"/>
    </source>
</evidence>
<evidence type="ECO:0000256" key="18">
    <source>
        <dbReference type="SAM" id="MobiDB-lite"/>
    </source>
</evidence>
<dbReference type="GO" id="GO:0031965">
    <property type="term" value="C:nuclear membrane"/>
    <property type="evidence" value="ECO:0007669"/>
    <property type="project" value="UniProtKB-SubCell"/>
</dbReference>
<dbReference type="GO" id="GO:0006508">
    <property type="term" value="P:proteolysis"/>
    <property type="evidence" value="ECO:0007669"/>
    <property type="project" value="UniProtKB-KW"/>
</dbReference>
<keyword evidence="17" id="KW-0539">Nucleus</keyword>
<dbReference type="InterPro" id="IPR007230">
    <property type="entry name" value="Nup98_auto-Pept-S59_dom"/>
</dbReference>
<evidence type="ECO:0000256" key="4">
    <source>
        <dbReference type="ARBA" id="ARBA00008926"/>
    </source>
</evidence>
<feature type="region of interest" description="Disordered" evidence="18">
    <location>
        <begin position="646"/>
        <end position="739"/>
    </location>
</feature>
<dbReference type="GO" id="GO:0008236">
    <property type="term" value="F:serine-type peptidase activity"/>
    <property type="evidence" value="ECO:0007669"/>
    <property type="project" value="UniProtKB-KW"/>
</dbReference>
<dbReference type="Pfam" id="PF12110">
    <property type="entry name" value="Nup96"/>
    <property type="match status" value="1"/>
</dbReference>